<proteinExistence type="predicted"/>
<dbReference type="EMBL" id="HACM01005626">
    <property type="protein sequence ID" value="CRZ06068.1"/>
    <property type="molecule type" value="Transcribed_RNA"/>
</dbReference>
<sequence length="1145" mass="126569">AGALPPVPNPSAAAVPAASPPAIAAVYSCRRASMKPYITEKDQVQLQIAGLLRLYYSNQKILLSIFDLVRSTRVVVLEPIHKLACVGIPEAINALTSYVSILININAKFHPDDIRLCLRNANPVNLPSLTGFFQTLVDKDSPRYSFLPSAMYMISDSSYQWIRCRWSSLTALEDICFASGIIQTEDRPSIIRSLCEFLMDRHLFPSGPFLPSNSEETTNNAIVSSLSTIRGLSEMMTNDDINDADVFEEEISILISCLSRDNLEVAHKFDSPGLGDRGSPICGPLQDIFLTLVRRLCRQWRYKDNQLADQRLLIIFQKLKAMTVYVASVELALCSITQCVMTISLQSSYEIHEWAITVDEVRQLIDAGYCYVAASLPKGIELVKDYLKGRSTVLSDTISRSIILKAKCAKDDMQVLLSNPFASPSLLTFHCAITSLPSFLQNFSPSSTVERYRMLVTRVLHWAQNISDGDVLADDLQAGAADNLVRDLESLSGSTDMDSLPTSLAIAFRAGTSRLRSALQTRGLLDMLPQSSVVSSLNPTPSYLLSAMLMTSKGPISMDALSKASLAAGQSLVETFLTDFLSGDSFRLAVNLPAIVWRSVAIGLANRAPHNPAAFDIWIQYFMRIVTTGEIPLIGLSCDDWFQAISHIFHGVPIVGLCQTIHSLSLTQPNVFAIIVHLLPHDTVLLSRSAPSFSRTLLFGNITNTTTILHCDQTNYRHNYGRFITTLIDNQCVNVCDMFNSKLTGGDPCHSMISLISCLEFTLIYSTTRYSSLIELILPDLMNVLMLSTQRHTFHSISHALYALGSQESNHCCRAAIGLSMPDIVALLSILVIIPSQCSVNALKTGAEFDSNSCGPQCTMASIRAVFSFLLQNSADIFEAREMIVQILIGFCQVSAYEGLLLNLIEQFPFLSAYLHQLSQLDWIARFRSSRKNRSVSDIGAYDASCIYLLIEGDPCRDFINILPELCRRRPEFVSLLVSDLFEHAVQRCCQSVDPVWLAIRICAPYSPQLPDLIGDVVQRAIQSNCLEQIGQLPSLIDTMYSMAVLSSRALSSLMSLALMVTIPIQIRRIALELITVCVNDDPEMIKTMLIEHKSVFFDDPVLCNNAIQIVAALLRSPYSRQSSESLLSALSSSTSSSQLMRLFI</sequence>
<accession>A0A0H5QVQ0</accession>
<evidence type="ECO:0000313" key="1">
    <source>
        <dbReference type="EMBL" id="CRZ06068.1"/>
    </source>
</evidence>
<protein>
    <submittedName>
        <fullName evidence="1">Uncharacterized protein</fullName>
    </submittedName>
</protein>
<organism evidence="1">
    <name type="scientific">Spongospora subterranea</name>
    <dbReference type="NCBI Taxonomy" id="70186"/>
    <lineage>
        <taxon>Eukaryota</taxon>
        <taxon>Sar</taxon>
        <taxon>Rhizaria</taxon>
        <taxon>Endomyxa</taxon>
        <taxon>Phytomyxea</taxon>
        <taxon>Plasmodiophorida</taxon>
        <taxon>Plasmodiophoridae</taxon>
        <taxon>Spongospora</taxon>
    </lineage>
</organism>
<dbReference type="AlphaFoldDB" id="A0A0H5QVQ0"/>
<feature type="non-terminal residue" evidence="1">
    <location>
        <position position="1"/>
    </location>
</feature>
<reference evidence="1" key="1">
    <citation type="submission" date="2015-04" db="EMBL/GenBank/DDBJ databases">
        <title>The genome sequence of the plant pathogenic Rhizarian Plasmodiophora brassicae reveals insights in its biotrophic life cycle and the origin of chitin synthesis.</title>
        <authorList>
            <person name="Schwelm A."/>
            <person name="Fogelqvist J."/>
            <person name="Knaust A."/>
            <person name="Julke S."/>
            <person name="Lilja T."/>
            <person name="Dhandapani V."/>
            <person name="Bonilla-Rosso G."/>
            <person name="Karlsson M."/>
            <person name="Shevchenko A."/>
            <person name="Choi S.R."/>
            <person name="Kim H.G."/>
            <person name="Park J.Y."/>
            <person name="Lim Y.P."/>
            <person name="Ludwig-Muller J."/>
            <person name="Dixelius C."/>
        </authorList>
    </citation>
    <scope>NUCLEOTIDE SEQUENCE</scope>
    <source>
        <tissue evidence="1">Potato root galls</tissue>
    </source>
</reference>
<name>A0A0H5QVQ0_9EUKA</name>